<organism evidence="1 2">
    <name type="scientific">Chloebia gouldiae</name>
    <name type="common">Gouldian finch</name>
    <name type="synonym">Erythrura gouldiae</name>
    <dbReference type="NCBI Taxonomy" id="44316"/>
    <lineage>
        <taxon>Eukaryota</taxon>
        <taxon>Metazoa</taxon>
        <taxon>Chordata</taxon>
        <taxon>Craniata</taxon>
        <taxon>Vertebrata</taxon>
        <taxon>Euteleostomi</taxon>
        <taxon>Archelosauria</taxon>
        <taxon>Archosauria</taxon>
        <taxon>Dinosauria</taxon>
        <taxon>Saurischia</taxon>
        <taxon>Theropoda</taxon>
        <taxon>Coelurosauria</taxon>
        <taxon>Aves</taxon>
        <taxon>Neognathae</taxon>
        <taxon>Neoaves</taxon>
        <taxon>Telluraves</taxon>
        <taxon>Australaves</taxon>
        <taxon>Passeriformes</taxon>
        <taxon>Passeroidea</taxon>
        <taxon>Passeridae</taxon>
        <taxon>Chloebia</taxon>
    </lineage>
</organism>
<evidence type="ECO:0000313" key="2">
    <source>
        <dbReference type="Proteomes" id="UP000276834"/>
    </source>
</evidence>
<reference evidence="1 2" key="1">
    <citation type="journal article" date="2018" name="Proc. R. Soc. B">
        <title>A non-coding region near Follistatin controls head colour polymorphism in the Gouldian finch.</title>
        <authorList>
            <person name="Toomey M.B."/>
            <person name="Marques C.I."/>
            <person name="Andrade P."/>
            <person name="Araujo P.M."/>
            <person name="Sabatino S."/>
            <person name="Gazda M.A."/>
            <person name="Afonso S."/>
            <person name="Lopes R.J."/>
            <person name="Corbo J.C."/>
            <person name="Carneiro M."/>
        </authorList>
    </citation>
    <scope>NUCLEOTIDE SEQUENCE [LARGE SCALE GENOMIC DNA]</scope>
    <source>
        <strain evidence="1">Red01</strain>
        <tissue evidence="1">Muscle</tissue>
    </source>
</reference>
<accession>A0A3L8SW02</accession>
<protein>
    <submittedName>
        <fullName evidence="1">Uncharacterized protein</fullName>
    </submittedName>
</protein>
<feature type="non-terminal residue" evidence="1">
    <location>
        <position position="1"/>
    </location>
</feature>
<comment type="caution">
    <text evidence="1">The sequence shown here is derived from an EMBL/GenBank/DDBJ whole genome shotgun (WGS) entry which is preliminary data.</text>
</comment>
<name>A0A3L8SW02_CHLGU</name>
<keyword evidence="2" id="KW-1185">Reference proteome</keyword>
<evidence type="ECO:0000313" key="1">
    <source>
        <dbReference type="EMBL" id="RLW09883.1"/>
    </source>
</evidence>
<proteinExistence type="predicted"/>
<sequence length="98" mass="10857">KFSSTLYETGGCDMSLVNFEPAARRASNIWCKELKEGCISLIQVLQPCDLHGKQTSKSYPKLGKKAMVGYGLSYSKRNFSSSLMNGNCKVILLFLPEV</sequence>
<dbReference type="EMBL" id="QUSF01000004">
    <property type="protein sequence ID" value="RLW09883.1"/>
    <property type="molecule type" value="Genomic_DNA"/>
</dbReference>
<gene>
    <name evidence="1" type="ORF">DV515_00002243</name>
</gene>
<dbReference type="Proteomes" id="UP000276834">
    <property type="component" value="Unassembled WGS sequence"/>
</dbReference>
<dbReference type="AlphaFoldDB" id="A0A3L8SW02"/>